<accession>A0AAV2WE30</accession>
<dbReference type="PANTHER" id="PTHR21666">
    <property type="entry name" value="PEPTIDASE-RELATED"/>
    <property type="match status" value="1"/>
</dbReference>
<sequence length="430" mass="44708">MIPRTACTAVLFAAALTVSACSPTTEQPATTTEGSPTVSPTAPGSGTPTTSPSPTPAAEAPVATPVLARAVAAPVPVPATDGRTHLAYELLLTNAMDQDITVDSLQVRAGDAGEPLLTLSGTDLAERTRILGTTAPTGRLGPAQSALVWLDVSTDKDAAPSELDHQVQVTLTKPMPPLLPPQLTETVAPVTVQSRTPVVIAPPLRGPQWWDANGCCGMTPHRMAINPIDGALWGAERYAIDYVQLLPDGRLFTGDVADTASYAYFGAEVHAVADGPVVAVLDGLPEQVPGKSPTGLRLDQYGGNHVVQDIGGGNYAFYAHLKTGSVAVKPGDRLSTGQVLGSLGNSGNTDAPHLHFHVMDSPDPLKADGLPFVFDSFRLTGRTDDRLGPDGDAIDTAQAGKPAPMVPDFTARDETQVTPLVSDVMDYPGE</sequence>
<evidence type="ECO:0000256" key="2">
    <source>
        <dbReference type="SAM" id="SignalP"/>
    </source>
</evidence>
<evidence type="ECO:0000313" key="4">
    <source>
        <dbReference type="EMBL" id="CDQ42393.1"/>
    </source>
</evidence>
<feature type="region of interest" description="Disordered" evidence="1">
    <location>
        <begin position="384"/>
        <end position="413"/>
    </location>
</feature>
<organism evidence="4 5">
    <name type="scientific">Mycolicibacterium neoaurum</name>
    <name type="common">Mycobacterium neoaurum</name>
    <dbReference type="NCBI Taxonomy" id="1795"/>
    <lineage>
        <taxon>Bacteria</taxon>
        <taxon>Bacillati</taxon>
        <taxon>Actinomycetota</taxon>
        <taxon>Actinomycetes</taxon>
        <taxon>Mycobacteriales</taxon>
        <taxon>Mycobacteriaceae</taxon>
        <taxon>Mycolicibacterium</taxon>
    </lineage>
</organism>
<evidence type="ECO:0000313" key="5">
    <source>
        <dbReference type="Proteomes" id="UP000028864"/>
    </source>
</evidence>
<dbReference type="Gene3D" id="2.70.70.10">
    <property type="entry name" value="Glucose Permease (Domain IIA)"/>
    <property type="match status" value="1"/>
</dbReference>
<reference evidence="4" key="2">
    <citation type="submission" date="2015-09" db="EMBL/GenBank/DDBJ databases">
        <title>Draft genome sequence of Mycobacterium neoaurum DSM 44074.</title>
        <authorList>
            <person name="Croce O."/>
            <person name="Robert C."/>
            <person name="Raoult D."/>
            <person name="Drancourt M."/>
        </authorList>
    </citation>
    <scope>NUCLEOTIDE SEQUENCE</scope>
    <source>
        <strain evidence="4">DSM 44074</strain>
    </source>
</reference>
<feature type="domain" description="M23ase beta-sheet core" evidence="3">
    <location>
        <begin position="266"/>
        <end position="361"/>
    </location>
</feature>
<dbReference type="InterPro" id="IPR011055">
    <property type="entry name" value="Dup_hybrid_motif"/>
</dbReference>
<dbReference type="PROSITE" id="PS51257">
    <property type="entry name" value="PROKAR_LIPOPROTEIN"/>
    <property type="match status" value="1"/>
</dbReference>
<feature type="compositionally biased region" description="Polar residues" evidence="1">
    <location>
        <begin position="22"/>
        <end position="33"/>
    </location>
</feature>
<dbReference type="InterPro" id="IPR050570">
    <property type="entry name" value="Cell_wall_metabolism_enzyme"/>
</dbReference>
<dbReference type="EMBL" id="LK021337">
    <property type="protein sequence ID" value="CDQ42393.1"/>
    <property type="molecule type" value="Genomic_DNA"/>
</dbReference>
<dbReference type="Proteomes" id="UP000028864">
    <property type="component" value="Unassembled WGS sequence"/>
</dbReference>
<dbReference type="InterPro" id="IPR016047">
    <property type="entry name" value="M23ase_b-sheet_dom"/>
</dbReference>
<feature type="chain" id="PRO_5043584698" evidence="2">
    <location>
        <begin position="21"/>
        <end position="430"/>
    </location>
</feature>
<dbReference type="AlphaFoldDB" id="A0AAV2WE30"/>
<dbReference type="Pfam" id="PF01551">
    <property type="entry name" value="Peptidase_M23"/>
    <property type="match status" value="1"/>
</dbReference>
<reference evidence="4" key="1">
    <citation type="submission" date="2014-05" db="EMBL/GenBank/DDBJ databases">
        <authorList>
            <person name="Urmite Genomes"/>
        </authorList>
    </citation>
    <scope>NUCLEOTIDE SEQUENCE</scope>
    <source>
        <strain evidence="4">DSM 44074</strain>
    </source>
</reference>
<evidence type="ECO:0000259" key="3">
    <source>
        <dbReference type="Pfam" id="PF01551"/>
    </source>
</evidence>
<dbReference type="PANTHER" id="PTHR21666:SF270">
    <property type="entry name" value="MUREIN HYDROLASE ACTIVATOR ENVC"/>
    <property type="match status" value="1"/>
</dbReference>
<gene>
    <name evidence="4" type="ORF">BN1047_00245</name>
</gene>
<feature type="compositionally biased region" description="Low complexity" evidence="1">
    <location>
        <begin position="34"/>
        <end position="60"/>
    </location>
</feature>
<dbReference type="RefSeq" id="WP_162179285.1">
    <property type="nucleotide sequence ID" value="NZ_LK021337.1"/>
</dbReference>
<evidence type="ECO:0000256" key="1">
    <source>
        <dbReference type="SAM" id="MobiDB-lite"/>
    </source>
</evidence>
<protein>
    <submittedName>
        <fullName evidence="4">Metalloendopeptidase-like membrane protein</fullName>
    </submittedName>
</protein>
<keyword evidence="2" id="KW-0732">Signal</keyword>
<dbReference type="GO" id="GO:0004222">
    <property type="term" value="F:metalloendopeptidase activity"/>
    <property type="evidence" value="ECO:0007669"/>
    <property type="project" value="TreeGrafter"/>
</dbReference>
<proteinExistence type="predicted"/>
<dbReference type="CDD" id="cd12797">
    <property type="entry name" value="M23_peptidase"/>
    <property type="match status" value="1"/>
</dbReference>
<name>A0AAV2WE30_MYCNE</name>
<feature type="signal peptide" evidence="2">
    <location>
        <begin position="1"/>
        <end position="20"/>
    </location>
</feature>
<feature type="region of interest" description="Disordered" evidence="1">
    <location>
        <begin position="22"/>
        <end position="60"/>
    </location>
</feature>
<dbReference type="SUPFAM" id="SSF51261">
    <property type="entry name" value="Duplicated hybrid motif"/>
    <property type="match status" value="1"/>
</dbReference>